<dbReference type="InterPro" id="IPR003598">
    <property type="entry name" value="Ig_sub2"/>
</dbReference>
<dbReference type="Proteomes" id="UP000053660">
    <property type="component" value="Unassembled WGS sequence"/>
</dbReference>
<reference evidence="3 4" key="1">
    <citation type="submission" date="2014-03" db="EMBL/GenBank/DDBJ databases">
        <title>Draft genome of the hookworm Oesophagostomum dentatum.</title>
        <authorList>
            <person name="Mitreva M."/>
        </authorList>
    </citation>
    <scope>NUCLEOTIDE SEQUENCE [LARGE SCALE GENOMIC DNA]</scope>
    <source>
        <strain evidence="3 4">OD-Hann</strain>
    </source>
</reference>
<dbReference type="PANTHER" id="PTHR47633">
    <property type="entry name" value="IMMUNOGLOBULIN"/>
    <property type="match status" value="1"/>
</dbReference>
<evidence type="ECO:0000259" key="2">
    <source>
        <dbReference type="PROSITE" id="PS50835"/>
    </source>
</evidence>
<evidence type="ECO:0000256" key="1">
    <source>
        <dbReference type="SAM" id="MobiDB-lite"/>
    </source>
</evidence>
<feature type="region of interest" description="Disordered" evidence="1">
    <location>
        <begin position="661"/>
        <end position="680"/>
    </location>
</feature>
<proteinExistence type="predicted"/>
<dbReference type="FunFam" id="2.60.40.10:FF:000962">
    <property type="entry name" value="titin isoform X1"/>
    <property type="match status" value="1"/>
</dbReference>
<feature type="domain" description="Ig-like" evidence="2">
    <location>
        <begin position="312"/>
        <end position="405"/>
    </location>
</feature>
<dbReference type="FunFam" id="2.60.40.10:FF:000119">
    <property type="entry name" value="Sallimus, isoform P"/>
    <property type="match status" value="4"/>
</dbReference>
<feature type="domain" description="Ig-like" evidence="2">
    <location>
        <begin position="446"/>
        <end position="537"/>
    </location>
</feature>
<feature type="compositionally biased region" description="Pro residues" evidence="1">
    <location>
        <begin position="844"/>
        <end position="861"/>
    </location>
</feature>
<protein>
    <recommendedName>
        <fullName evidence="2">Ig-like domain-containing protein</fullName>
    </recommendedName>
</protein>
<feature type="non-terminal residue" evidence="3">
    <location>
        <position position="901"/>
    </location>
</feature>
<dbReference type="PANTHER" id="PTHR47633:SF4">
    <property type="entry name" value="MYOPALLADIN ISOFORM X1"/>
    <property type="match status" value="1"/>
</dbReference>
<dbReference type="InterPro" id="IPR013098">
    <property type="entry name" value="Ig_I-set"/>
</dbReference>
<dbReference type="InterPro" id="IPR036179">
    <property type="entry name" value="Ig-like_dom_sf"/>
</dbReference>
<dbReference type="PROSITE" id="PS50835">
    <property type="entry name" value="IG_LIKE"/>
    <property type="match status" value="4"/>
</dbReference>
<evidence type="ECO:0000313" key="4">
    <source>
        <dbReference type="Proteomes" id="UP000053660"/>
    </source>
</evidence>
<feature type="domain" description="Ig-like" evidence="2">
    <location>
        <begin position="679"/>
        <end position="769"/>
    </location>
</feature>
<dbReference type="OrthoDB" id="6612025at2759"/>
<feature type="domain" description="Ig-like" evidence="2">
    <location>
        <begin position="48"/>
        <end position="139"/>
    </location>
</feature>
<dbReference type="InterPro" id="IPR003599">
    <property type="entry name" value="Ig_sub"/>
</dbReference>
<dbReference type="EMBL" id="KN550162">
    <property type="protein sequence ID" value="KHJ94890.1"/>
    <property type="molecule type" value="Genomic_DNA"/>
</dbReference>
<feature type="region of interest" description="Disordered" evidence="1">
    <location>
        <begin position="842"/>
        <end position="866"/>
    </location>
</feature>
<name>A0A0B1THJ6_OESDE</name>
<dbReference type="SUPFAM" id="SSF48726">
    <property type="entry name" value="Immunoglobulin"/>
    <property type="match status" value="7"/>
</dbReference>
<dbReference type="InterPro" id="IPR007110">
    <property type="entry name" value="Ig-like_dom"/>
</dbReference>
<dbReference type="SMART" id="SM00408">
    <property type="entry name" value="IGc2"/>
    <property type="match status" value="2"/>
</dbReference>
<keyword evidence="4" id="KW-1185">Reference proteome</keyword>
<accession>A0A0B1THJ6</accession>
<dbReference type="Pfam" id="PF07679">
    <property type="entry name" value="I-set"/>
    <property type="match status" value="6"/>
</dbReference>
<sequence length="901" mass="101547">MKLLNLMPSAKEAIVGQVQHPKSYQRIQEIEAPKPKPQELPEAPKEAPSFVKQLGPAIQCVEGDNIYLEAQVAPIDDNTLTYEWLVNGRPLMKAHRFVLSQDFGYIALNILYCYPEDSGTYTLIVRNAAGEAQSTVDIDCRIDGVNYRDSLHPSSLQRIKELEAPQQRAEPPPEKPKEQPQILKGLPPKFDVVHESQTLHLEAQVAPVDDNTLKYEWLFNGQPLKASSRYRILNDFGFVTLDIDYVIAEDAGKYTLVISNAAGKAETSCEFEVERLKSILSDTAHPESLRRITEMEQLQPAKPSDEEAPLEPPVFTQQLTGPSEVLKEGQSVHMDCVVQPISDPNLKIEWFCDERPLMFGSRIRTIHDFGYVGLEFLHVHPEDTGTYICRATNAAGTAETRFKLECRPRRNLYLDTQHESSWAKIQEMENREEIREPSPEMSFPPPTFTEQLKNIDNATESDSIRLDCRLVPVNDPTLKVYWTVNGNPLPEASRFMPARNFDYVSLDILGVYPEDAGMYTCKAVSDFGEAATSCTVNCAPIQSLQLDTQHEASWNRVQEIESRKPPERIYEEPEKCGQIQLSRYHDGVPLANGHRFRTSHDFGHVTLDILYAFPQDSGEWTCVAKNELGEAQTSANFTVLPKGVIYTDPQHPNSWQRIQELEAPKAAPEEAPEKEPDAPKFTEPMESMERIEFQPAHFETRLTPVNDPNMVVQWYKDGHPLHSGNRFKLTSDFGYVALDIAHTIPADSGTYSVKAVNSKGQDEVKADLSVRGNADILSDTLHDQSLQRIRQLEDNGELSVVAKNPEGEDRTSGRCSCTPRDAIMRDPLHDQSWKRIQEIEAPRAPMPEPEAPQYAKPPFPQPLQSIADIPEGGVALLEARVTPVNDPNLKIQWFFNDSPLQ</sequence>
<gene>
    <name evidence="3" type="ORF">OESDEN_05174</name>
</gene>
<dbReference type="SMART" id="SM00409">
    <property type="entry name" value="IG"/>
    <property type="match status" value="5"/>
</dbReference>
<dbReference type="Gene3D" id="2.60.40.10">
    <property type="entry name" value="Immunoglobulins"/>
    <property type="match status" value="6"/>
</dbReference>
<evidence type="ECO:0000313" key="3">
    <source>
        <dbReference type="EMBL" id="KHJ94890.1"/>
    </source>
</evidence>
<organism evidence="3 4">
    <name type="scientific">Oesophagostomum dentatum</name>
    <name type="common">Nodular worm</name>
    <dbReference type="NCBI Taxonomy" id="61180"/>
    <lineage>
        <taxon>Eukaryota</taxon>
        <taxon>Metazoa</taxon>
        <taxon>Ecdysozoa</taxon>
        <taxon>Nematoda</taxon>
        <taxon>Chromadorea</taxon>
        <taxon>Rhabditida</taxon>
        <taxon>Rhabditina</taxon>
        <taxon>Rhabditomorpha</taxon>
        <taxon>Strongyloidea</taxon>
        <taxon>Strongylidae</taxon>
        <taxon>Oesophagostomum</taxon>
    </lineage>
</organism>
<dbReference type="AlphaFoldDB" id="A0A0B1THJ6"/>
<dbReference type="InterPro" id="IPR013783">
    <property type="entry name" value="Ig-like_fold"/>
</dbReference>